<proteinExistence type="predicted"/>
<dbReference type="InterPro" id="IPR058577">
    <property type="entry name" value="DUF7855_C"/>
</dbReference>
<organism evidence="3 4">
    <name type="scientific">Halomarina halobia</name>
    <dbReference type="NCBI Taxonomy" id="3033386"/>
    <lineage>
        <taxon>Archaea</taxon>
        <taxon>Methanobacteriati</taxon>
        <taxon>Methanobacteriota</taxon>
        <taxon>Stenosarchaea group</taxon>
        <taxon>Halobacteria</taxon>
        <taxon>Halobacteriales</taxon>
        <taxon>Natronomonadaceae</taxon>
        <taxon>Halomarina</taxon>
    </lineage>
</organism>
<dbReference type="InterPro" id="IPR057177">
    <property type="entry name" value="DUF7855_N"/>
</dbReference>
<gene>
    <name evidence="3" type="ORF">ACFQPE_12240</name>
</gene>
<evidence type="ECO:0000259" key="2">
    <source>
        <dbReference type="Pfam" id="PF26293"/>
    </source>
</evidence>
<accession>A0ABD6AAX6</accession>
<dbReference type="EMBL" id="JBHTBF010000002">
    <property type="protein sequence ID" value="MFC7317552.1"/>
    <property type="molecule type" value="Genomic_DNA"/>
</dbReference>
<reference evidence="3 4" key="1">
    <citation type="journal article" date="2019" name="Int. J. Syst. Evol. Microbiol.">
        <title>The Global Catalogue of Microorganisms (GCM) 10K type strain sequencing project: providing services to taxonomists for standard genome sequencing and annotation.</title>
        <authorList>
            <consortium name="The Broad Institute Genomics Platform"/>
            <consortium name="The Broad Institute Genome Sequencing Center for Infectious Disease"/>
            <person name="Wu L."/>
            <person name="Ma J."/>
        </authorList>
    </citation>
    <scope>NUCLEOTIDE SEQUENCE [LARGE SCALE GENOMIC DNA]</scope>
    <source>
        <strain evidence="3 4">PSR21</strain>
    </source>
</reference>
<sequence>MLLVIAYSRAARGSLRNVHRAHEGSVVRRFGRVALFEATELGAFLALRLREKHPGEVQLSRVEPFNEFDAVPERVREAAHAYERRADPNVPYAKFAVGTDHPAPEELADREL</sequence>
<keyword evidence="4" id="KW-1185">Reference proteome</keyword>
<dbReference type="RefSeq" id="WP_276303201.1">
    <property type="nucleotide sequence ID" value="NZ_CP119992.1"/>
</dbReference>
<evidence type="ECO:0000313" key="3">
    <source>
        <dbReference type="EMBL" id="MFC7317552.1"/>
    </source>
</evidence>
<evidence type="ECO:0000313" key="4">
    <source>
        <dbReference type="Proteomes" id="UP001596547"/>
    </source>
</evidence>
<dbReference type="AlphaFoldDB" id="A0ABD6AAX6"/>
<protein>
    <submittedName>
        <fullName evidence="3">Uncharacterized protein</fullName>
    </submittedName>
</protein>
<dbReference type="Pfam" id="PF25253">
    <property type="entry name" value="DUF7855"/>
    <property type="match status" value="1"/>
</dbReference>
<dbReference type="Proteomes" id="UP001596547">
    <property type="component" value="Unassembled WGS sequence"/>
</dbReference>
<dbReference type="GeneID" id="79315775"/>
<name>A0ABD6AAX6_9EURY</name>
<feature type="domain" description="DUF7855" evidence="1">
    <location>
        <begin position="1"/>
        <end position="64"/>
    </location>
</feature>
<feature type="domain" description="DUF7855" evidence="2">
    <location>
        <begin position="66"/>
        <end position="112"/>
    </location>
</feature>
<comment type="caution">
    <text evidence="3">The sequence shown here is derived from an EMBL/GenBank/DDBJ whole genome shotgun (WGS) entry which is preliminary data.</text>
</comment>
<evidence type="ECO:0000259" key="1">
    <source>
        <dbReference type="Pfam" id="PF25253"/>
    </source>
</evidence>
<dbReference type="Pfam" id="PF26293">
    <property type="entry name" value="DUF7855_C"/>
    <property type="match status" value="1"/>
</dbReference>